<dbReference type="CDD" id="cd05171">
    <property type="entry name" value="PIKKc_ATM"/>
    <property type="match status" value="1"/>
</dbReference>
<dbReference type="PANTHER" id="PTHR37079">
    <property type="entry name" value="SERINE/THREONINE-PROTEIN KINASE ATM"/>
    <property type="match status" value="1"/>
</dbReference>
<evidence type="ECO:0000256" key="1">
    <source>
        <dbReference type="ARBA" id="ARBA00004123"/>
    </source>
</evidence>
<dbReference type="SUPFAM" id="SSF56112">
    <property type="entry name" value="Protein kinase-like (PK-like)"/>
    <property type="match status" value="1"/>
</dbReference>
<keyword evidence="6 16" id="KW-0723">Serine/threonine-protein kinase</keyword>
<dbReference type="PROSITE" id="PS51190">
    <property type="entry name" value="FATC"/>
    <property type="match status" value="1"/>
</dbReference>
<dbReference type="PANTHER" id="PTHR37079:SF4">
    <property type="entry name" value="SERINE_THREONINE-PROTEIN KINASE ATM"/>
    <property type="match status" value="1"/>
</dbReference>
<evidence type="ECO:0000256" key="16">
    <source>
        <dbReference type="RuleBase" id="RU365027"/>
    </source>
</evidence>
<keyword evidence="16" id="KW-0156">Chromatin regulator</keyword>
<comment type="similarity">
    <text evidence="2 16">Belongs to the PI3/PI4-kinase family. ATM subfamily.</text>
</comment>
<dbReference type="SMART" id="SM01343">
    <property type="entry name" value="FATC"/>
    <property type="match status" value="1"/>
</dbReference>
<dbReference type="GO" id="GO:0004674">
    <property type="term" value="F:protein serine/threonine kinase activity"/>
    <property type="evidence" value="ECO:0007669"/>
    <property type="project" value="UniProtKB-KW"/>
</dbReference>
<dbReference type="EMBL" id="MCBR01021987">
    <property type="protein sequence ID" value="RKF53589.1"/>
    <property type="molecule type" value="Genomic_DNA"/>
</dbReference>
<feature type="domain" description="PI3K/PI4K catalytic" evidence="17">
    <location>
        <begin position="2508"/>
        <end position="2822"/>
    </location>
</feature>
<keyword evidence="16" id="KW-0779">Telomere</keyword>
<evidence type="ECO:0000313" key="20">
    <source>
        <dbReference type="EMBL" id="RKF53589.1"/>
    </source>
</evidence>
<dbReference type="Pfam" id="PF02260">
    <property type="entry name" value="FATC"/>
    <property type="match status" value="1"/>
</dbReference>
<dbReference type="OrthoDB" id="381190at2759"/>
<keyword evidence="8 16" id="KW-0547">Nucleotide-binding</keyword>
<evidence type="ECO:0000256" key="13">
    <source>
        <dbReference type="ARBA" id="ARBA00025079"/>
    </source>
</evidence>
<keyword evidence="12 16" id="KW-0539">Nucleus</keyword>
<dbReference type="GO" id="GO:0106310">
    <property type="term" value="F:protein serine kinase activity"/>
    <property type="evidence" value="ECO:0007669"/>
    <property type="project" value="RHEA"/>
</dbReference>
<evidence type="ECO:0000256" key="6">
    <source>
        <dbReference type="ARBA" id="ARBA00022527"/>
    </source>
</evidence>
<dbReference type="Proteomes" id="UP000285405">
    <property type="component" value="Unassembled WGS sequence"/>
</dbReference>
<comment type="function">
    <text evidence="13 16">Serine/threonine protein kinase which activates checkpoint signaling upon genotoxic stresses such as ionizing radiation (IR), ultraviolet light (UV), or DNA replication stalling, thereby acting as a DNA damage sensor. Recognizes the substrate consensus sequence [ST]-Q. Phosphorylates histone H2A to form H2AS128ph (gamma-H2A) at sites of DNA damage, involved in the regulation of DNA damage response mechanism. Required for the control of telomere length and genome stability.</text>
</comment>
<evidence type="ECO:0000256" key="3">
    <source>
        <dbReference type="ARBA" id="ARBA00011370"/>
    </source>
</evidence>
<evidence type="ECO:0000259" key="19">
    <source>
        <dbReference type="PROSITE" id="PS51190"/>
    </source>
</evidence>
<dbReference type="InterPro" id="IPR044107">
    <property type="entry name" value="PIKKc_ATM"/>
</dbReference>
<comment type="catalytic activity">
    <reaction evidence="15">
        <text>L-seryl-[protein] + ATP = O-phospho-L-seryl-[protein] + ADP + H(+)</text>
        <dbReference type="Rhea" id="RHEA:17989"/>
        <dbReference type="Rhea" id="RHEA-COMP:9863"/>
        <dbReference type="Rhea" id="RHEA-COMP:11604"/>
        <dbReference type="ChEBI" id="CHEBI:15378"/>
        <dbReference type="ChEBI" id="CHEBI:29999"/>
        <dbReference type="ChEBI" id="CHEBI:30616"/>
        <dbReference type="ChEBI" id="CHEBI:83421"/>
        <dbReference type="ChEBI" id="CHEBI:456216"/>
        <dbReference type="EC" id="2.7.11.1"/>
    </reaction>
</comment>
<accession>A0A420H831</accession>
<dbReference type="GO" id="GO:0000781">
    <property type="term" value="C:chromosome, telomeric region"/>
    <property type="evidence" value="ECO:0007669"/>
    <property type="project" value="UniProtKB-SubCell"/>
</dbReference>
<dbReference type="SMART" id="SM00146">
    <property type="entry name" value="PI3Kc"/>
    <property type="match status" value="1"/>
</dbReference>
<evidence type="ECO:0000256" key="8">
    <source>
        <dbReference type="ARBA" id="ARBA00022741"/>
    </source>
</evidence>
<evidence type="ECO:0000256" key="9">
    <source>
        <dbReference type="ARBA" id="ARBA00022763"/>
    </source>
</evidence>
<evidence type="ECO:0000313" key="21">
    <source>
        <dbReference type="Proteomes" id="UP000285405"/>
    </source>
</evidence>
<dbReference type="Gene3D" id="1.10.1070.11">
    <property type="entry name" value="Phosphatidylinositol 3-/4-kinase, catalytic domain"/>
    <property type="match status" value="1"/>
</dbReference>
<keyword evidence="9 16" id="KW-0227">DNA damage</keyword>
<dbReference type="Pfam" id="PF00454">
    <property type="entry name" value="PI3_PI4_kinase"/>
    <property type="match status" value="1"/>
</dbReference>
<feature type="domain" description="FAT" evidence="18">
    <location>
        <begin position="1856"/>
        <end position="2404"/>
    </location>
</feature>
<evidence type="ECO:0000256" key="5">
    <source>
        <dbReference type="ARBA" id="ARBA00014619"/>
    </source>
</evidence>
<proteinExistence type="inferred from homology"/>
<evidence type="ECO:0000256" key="7">
    <source>
        <dbReference type="ARBA" id="ARBA00022679"/>
    </source>
</evidence>
<dbReference type="InterPro" id="IPR018936">
    <property type="entry name" value="PI3/4_kinase_CS"/>
</dbReference>
<dbReference type="PROSITE" id="PS00916">
    <property type="entry name" value="PI3_4_KINASE_2"/>
    <property type="match status" value="1"/>
</dbReference>
<evidence type="ECO:0000256" key="14">
    <source>
        <dbReference type="ARBA" id="ARBA00047899"/>
    </source>
</evidence>
<dbReference type="PROSITE" id="PS50290">
    <property type="entry name" value="PI3_4_KINASE_3"/>
    <property type="match status" value="1"/>
</dbReference>
<dbReference type="SMART" id="SM01342">
    <property type="entry name" value="TAN"/>
    <property type="match status" value="1"/>
</dbReference>
<evidence type="ECO:0000259" key="17">
    <source>
        <dbReference type="PROSITE" id="PS50290"/>
    </source>
</evidence>
<evidence type="ECO:0000256" key="12">
    <source>
        <dbReference type="ARBA" id="ARBA00023242"/>
    </source>
</evidence>
<comment type="subcellular location">
    <subcellularLocation>
        <location evidence="16">Chromosome</location>
        <location evidence="16">Telomere</location>
    </subcellularLocation>
    <subcellularLocation>
        <location evidence="1 16">Nucleus</location>
    </subcellularLocation>
</comment>
<dbReference type="EC" id="2.7.11.1" evidence="4 16"/>
<dbReference type="PROSITE" id="PS00915">
    <property type="entry name" value="PI3_4_KINASE_1"/>
    <property type="match status" value="1"/>
</dbReference>
<evidence type="ECO:0000256" key="4">
    <source>
        <dbReference type="ARBA" id="ARBA00012513"/>
    </source>
</evidence>
<organism evidence="20 21">
    <name type="scientific">Golovinomyces cichoracearum</name>
    <dbReference type="NCBI Taxonomy" id="62708"/>
    <lineage>
        <taxon>Eukaryota</taxon>
        <taxon>Fungi</taxon>
        <taxon>Dikarya</taxon>
        <taxon>Ascomycota</taxon>
        <taxon>Pezizomycotina</taxon>
        <taxon>Leotiomycetes</taxon>
        <taxon>Erysiphales</taxon>
        <taxon>Erysiphaceae</taxon>
        <taxon>Golovinomyces</taxon>
    </lineage>
</organism>
<dbReference type="InterPro" id="IPR003152">
    <property type="entry name" value="FATC_dom"/>
</dbReference>
<dbReference type="InterPro" id="IPR000403">
    <property type="entry name" value="PI3/4_kinase_cat_dom"/>
</dbReference>
<dbReference type="InterPro" id="IPR021668">
    <property type="entry name" value="TAN"/>
</dbReference>
<comment type="subunit">
    <text evidence="3">Associates with DNA double-strand breaks.</text>
</comment>
<sequence>MSSDGSDFQLDAILASITSTKQKDRHEGLNQQKLSTCRSQEFLRETTEGYFIFFVLFKTTLSEKQAFLRNKKSAKQLEICAEIMRLVVIAAIPTIKPKTVHKLVEHLTQVLNPFEGIISHQPLIKNYVKSLRIIFQYPPHLEPLKTNKWLDVVDICIEGICHAISVDEQEPLTVTSKSSTSSLSYGSATKSQAELSKCTHQAILIRHIIEELFQILFLLISTPNSPISERYVIISDTLVQFLQSKTPSTNKTNQLAFATINVILRFTRIESISHSKSIARSVIPLISRFLHGKFVFKDEMLKFLRDEMLTFICLVHPYLESMVVDKKYHDLLPEVIGLLEAMRLDYSKRSDRDQLQLDDLEITENNVVNGSFFNSRNLRLRTINHQAEQNWAFLKTIGVLERLISLVYEHNSMDYNKNHEHPVKRQRICEVSDRLVESINNDDSRIKLAGLQLLPFILENLEISHFRLKILLSHIHICTNSKNDKTITWALLAVASCSFQHEAPKIESSEWMKFWLVGTRSLIHPSTCRSASTVLHALLTNKLVRHDEVGEVIHSVINAAETSGPASISDASIYFMVYLLRTRAIEIPSASTIAAQQVIRWLFGRWKPADRYYAMHNSAHAQPKHVLLLLETCLGLDKKEVPTSTLSCGPVAQEWQNCLANIHTTHYLLLIDVPSPTSKVTEINPPFSSFLFSSDSKASIFATSRFQSTRKLILDQLYSTCIGVLDGWRTYKTDHPSNIPKEMFCSVIYNCIVTLLILNPTMVFESDRYQNLILKTLELAKELVNTLSIHQNTNQRDAETLTETLIQAIHPYLPSCGLHMCSSLAKDTPHLLQFFVLIADTLEENRKVQNLSQYTNSDVMELDDDFLFTPDRQNFLSRPNTSNMPRSYLAFKFWQGSFEIFVYGKLFLLATINATPNFDGVLPTAFIDYLLSLNDEEFLSCQKLIVEILASDIIIDDADSQGIIERIGYILSCDLLDRCEVTLVLSAEILAALKPFHFSSTQSGVAEQALQIYQWLVSTVIGKNLASAEVQKSISILLIFVLKSSNPRYGESESTLSARSCFLDILRNSTLEVRFFIANKINTIFEISTIKDYDSIFTDILEILPTNADWFEGICFRIFVLAKLGSTLPTLRRRCLYYIFEIPTKTNETSPHATHCLKEFSSSLGISTAQDLFKAYASQLLYTWLEHEDFREIPYHIFGFNSLRDLAQIIKHEATALMKMRDQEDSIRQLASILCSDEKQLIQDSFTKVMAYCTAYDISNPRRTCKYSSESRVKKCLGDDLFYKCTENHFAEIIAVFFNCIDQEQTAKAFFLKTPGLEYAGRIIERIDSFSSSEVVLPTNQQPLFKVKYLVAEIQQLCSHTRHTFENLFTPAMLTSLVRSLLKTSVDVIGSLHACSVLRKIKVLISLSGKVAIMGYPLEMLLHSLRFFLPKIECFDDTIGMIQYLLDAGASFLVDNPGFVSGISLSILGSVKLVQTSNFGKLHENLHQSTKSKTQNFHVWIKNYLENYNSPLLSDQQKKDFRSLTSYALEVKSVGNANSESPESGLLLGLLLDEGSDRKILNSKSREIALSILIKEFRGPTSCNIDVCGDDERSLIYAPAILRSYRLSSAKEFQVWSAKVVGRAYASSGYIHEEFVRESKIIKTRDSAEPNEGLEGSTSALLILLKDLTTSHDLKVIGVAESAFRYIVTNANKELTEICKRVLPKTLLVASTWDPYQLPPSETLDSTGLTSDVEEVISIHKTLREGWLHDFSVALVTSAPKETLLTALRKVLSEVSGFSDRAFPYIIHLILSSHYRGGLYKQEISSAYNAWLENPTIKKSHKKMLLESILYLRTKILPGEKSPADRAYWLDIDYLKACSAAIFCGMFKTALLFIEESVRDGFKSLAFKGAKFDSHIRRGSTTSTSDVQSMVKAFDVLGLSGVSNSLLQAHQNICLSESSIDSLFRTSRKLEQWDIPVPNAYSSNSTTIYKVFQTINTALNHDSVKKGIDEGLIFVMDTIIEKELSTTDLHEALQTLAALVEIDEVFGSCGSYEFESVFARFRGRTKWMKVGNPNDVIPILSCRRTSLSILSQRQNLQEMMKIKALDSRLIEVQTALLSSKIIRAYNNLQESLTVTTSLIDLIKPCHDVGLHVEAAIYLESAKTLWDQGEVSSSIGMLQALDDIELLKSQSIVVDRSSLLSKIGHQISVAKLEKADIIIEKYLTPALEELNDQFKGSEAGQVLHQFASFCDQQLQDVDSLEDLERVKKLSKAKAEEVKHYDKLIANAQSLESKREYVSRQIKAKAWLMIDERDLRRQIAIREELLSHCLENYLLSLVSSDNHNRDALRFLALWLEHSRQHVANHAVAKHIKKVPSMKFASLMNQLTSRLQDTNEEFQELLFQLIMQICTDHPYHGMYQIFAGAYSNANEKDETAVSRKNATKALAHRFYDMPASKNIWLAISTVSRAYCSLAAEKSSRYKAGKNFQLNESTAAMTLNTVIKKYPLPSSTRKIPFSVTLDYSNVPIVWKLMPEFSIASGVSAPKIIVAISEDGKKFKQLVKGGNDDLRQDAIMEQVFEQVNELLNTNRSTQQRQLKIRTYKVLPLTNVAGIIEFVPDTMPLHEYIIPAHERFYPKDLKASRCRSEIAAVQTKGPDVRIKVFKAVIDRFHPVMRYFFTENFFDPDEWFFKRLAYVRSTAAISILGHILGIGDRHAHNILLDRKSGEIVHIDLGIAFEMGRILPIPETVPFRLTRDIIDGMGITKTEGVFRRCCEATLEALQEDSSTIMSILDVLRYDPLYNWSVSPVRLAKLREEQQDGIDITTVGDTVRTSEKKLINEPGEAARALTGVNKKLTKTLSVYATVNDLINQASDEKNLALLFAGWAAYA</sequence>
<feature type="domain" description="FATC" evidence="19">
    <location>
        <begin position="2833"/>
        <end position="2865"/>
    </location>
</feature>
<gene>
    <name evidence="20" type="ORF">GcC1_219005</name>
</gene>
<dbReference type="GO" id="GO:0005634">
    <property type="term" value="C:nucleus"/>
    <property type="evidence" value="ECO:0007669"/>
    <property type="project" value="UniProtKB-SubCell"/>
</dbReference>
<comment type="caution">
    <text evidence="20">The sequence shown here is derived from an EMBL/GenBank/DDBJ whole genome shotgun (WGS) entry which is preliminary data.</text>
</comment>
<evidence type="ECO:0000256" key="15">
    <source>
        <dbReference type="ARBA" id="ARBA00048679"/>
    </source>
</evidence>
<dbReference type="Gene3D" id="3.30.1010.10">
    <property type="entry name" value="Phosphatidylinositol 3-kinase Catalytic Subunit, Chain A, domain 4"/>
    <property type="match status" value="1"/>
</dbReference>
<dbReference type="InterPro" id="IPR038980">
    <property type="entry name" value="ATM_plant"/>
</dbReference>
<comment type="catalytic activity">
    <reaction evidence="14 16">
        <text>L-threonyl-[protein] + ATP = O-phospho-L-threonyl-[protein] + ADP + H(+)</text>
        <dbReference type="Rhea" id="RHEA:46608"/>
        <dbReference type="Rhea" id="RHEA-COMP:11060"/>
        <dbReference type="Rhea" id="RHEA-COMP:11605"/>
        <dbReference type="ChEBI" id="CHEBI:15378"/>
        <dbReference type="ChEBI" id="CHEBI:30013"/>
        <dbReference type="ChEBI" id="CHEBI:30616"/>
        <dbReference type="ChEBI" id="CHEBI:61977"/>
        <dbReference type="ChEBI" id="CHEBI:456216"/>
        <dbReference type="EC" id="2.7.11.1"/>
    </reaction>
</comment>
<keyword evidence="10 16" id="KW-0418">Kinase</keyword>
<dbReference type="PROSITE" id="PS51189">
    <property type="entry name" value="FAT"/>
    <property type="match status" value="1"/>
</dbReference>
<evidence type="ECO:0000256" key="11">
    <source>
        <dbReference type="ARBA" id="ARBA00022840"/>
    </source>
</evidence>
<keyword evidence="7 16" id="KW-0808">Transferase</keyword>
<dbReference type="InterPro" id="IPR011009">
    <property type="entry name" value="Kinase-like_dom_sf"/>
</dbReference>
<dbReference type="InterPro" id="IPR014009">
    <property type="entry name" value="PIK_FAT"/>
</dbReference>
<evidence type="ECO:0000256" key="2">
    <source>
        <dbReference type="ARBA" id="ARBA00010769"/>
    </source>
</evidence>
<keyword evidence="11 16" id="KW-0067">ATP-binding</keyword>
<dbReference type="InterPro" id="IPR036940">
    <property type="entry name" value="PI3/4_kinase_cat_sf"/>
</dbReference>
<keyword evidence="16" id="KW-0158">Chromosome</keyword>
<dbReference type="GO" id="GO:0006325">
    <property type="term" value="P:chromatin organization"/>
    <property type="evidence" value="ECO:0007669"/>
    <property type="project" value="UniProtKB-KW"/>
</dbReference>
<protein>
    <recommendedName>
        <fullName evidence="5 16">Serine/threonine-protein kinase Tel1</fullName>
        <ecNumber evidence="4 16">2.7.11.1</ecNumber>
    </recommendedName>
</protein>
<evidence type="ECO:0000259" key="18">
    <source>
        <dbReference type="PROSITE" id="PS51189"/>
    </source>
</evidence>
<reference evidence="20 21" key="1">
    <citation type="journal article" date="2018" name="BMC Genomics">
        <title>Comparative genome analyses reveal sequence features reflecting distinct modes of host-adaptation between dicot and monocot powdery mildew.</title>
        <authorList>
            <person name="Wu Y."/>
            <person name="Ma X."/>
            <person name="Pan Z."/>
            <person name="Kale S.D."/>
            <person name="Song Y."/>
            <person name="King H."/>
            <person name="Zhang Q."/>
            <person name="Presley C."/>
            <person name="Deng X."/>
            <person name="Wei C.I."/>
            <person name="Xiao S."/>
        </authorList>
    </citation>
    <scope>NUCLEOTIDE SEQUENCE [LARGE SCALE GENOMIC DNA]</scope>
    <source>
        <strain evidence="20">UCSC1</strain>
    </source>
</reference>
<dbReference type="Pfam" id="PF11640">
    <property type="entry name" value="TAN"/>
    <property type="match status" value="1"/>
</dbReference>
<evidence type="ECO:0000256" key="10">
    <source>
        <dbReference type="ARBA" id="ARBA00022777"/>
    </source>
</evidence>
<name>A0A420H831_9PEZI</name>
<dbReference type="GO" id="GO:0035556">
    <property type="term" value="P:intracellular signal transduction"/>
    <property type="evidence" value="ECO:0007669"/>
    <property type="project" value="UniProtKB-ARBA"/>
</dbReference>
<dbReference type="GO" id="GO:0005524">
    <property type="term" value="F:ATP binding"/>
    <property type="evidence" value="ECO:0007669"/>
    <property type="project" value="UniProtKB-KW"/>
</dbReference>
<dbReference type="GO" id="GO:0006281">
    <property type="term" value="P:DNA repair"/>
    <property type="evidence" value="ECO:0007669"/>
    <property type="project" value="InterPro"/>
</dbReference>